<feature type="transmembrane region" description="Helical" evidence="1">
    <location>
        <begin position="239"/>
        <end position="262"/>
    </location>
</feature>
<gene>
    <name evidence="2" type="ORF">ATK74_0345</name>
</gene>
<keyword evidence="1" id="KW-1133">Transmembrane helix</keyword>
<dbReference type="InterPro" id="IPR045931">
    <property type="entry name" value="DUF6350"/>
</dbReference>
<organism evidence="2 3">
    <name type="scientific">Propionicimonas paludicola</name>
    <dbReference type="NCBI Taxonomy" id="185243"/>
    <lineage>
        <taxon>Bacteria</taxon>
        <taxon>Bacillati</taxon>
        <taxon>Actinomycetota</taxon>
        <taxon>Actinomycetes</taxon>
        <taxon>Propionibacteriales</taxon>
        <taxon>Nocardioidaceae</taxon>
        <taxon>Propionicimonas</taxon>
    </lineage>
</organism>
<dbReference type="EMBL" id="PDJC01000001">
    <property type="protein sequence ID" value="PFG15825.1"/>
    <property type="molecule type" value="Genomic_DNA"/>
</dbReference>
<evidence type="ECO:0000313" key="3">
    <source>
        <dbReference type="Proteomes" id="UP000226079"/>
    </source>
</evidence>
<feature type="transmembrane region" description="Helical" evidence="1">
    <location>
        <begin position="301"/>
        <end position="320"/>
    </location>
</feature>
<accession>A0A2A9CP15</accession>
<reference evidence="2 3" key="1">
    <citation type="submission" date="2017-10" db="EMBL/GenBank/DDBJ databases">
        <title>Sequencing the genomes of 1000 actinobacteria strains.</title>
        <authorList>
            <person name="Klenk H.-P."/>
        </authorList>
    </citation>
    <scope>NUCLEOTIDE SEQUENCE [LARGE SCALE GENOMIC DNA]</scope>
    <source>
        <strain evidence="2 3">DSM 15597</strain>
    </source>
</reference>
<feature type="transmembrane region" description="Helical" evidence="1">
    <location>
        <begin position="56"/>
        <end position="74"/>
    </location>
</feature>
<dbReference type="Proteomes" id="UP000226079">
    <property type="component" value="Unassembled WGS sequence"/>
</dbReference>
<proteinExistence type="predicted"/>
<keyword evidence="1" id="KW-0472">Membrane</keyword>
<dbReference type="OrthoDB" id="3742900at2"/>
<keyword evidence="1" id="KW-0812">Transmembrane</keyword>
<feature type="transmembrane region" description="Helical" evidence="1">
    <location>
        <begin position="373"/>
        <end position="395"/>
    </location>
</feature>
<feature type="transmembrane region" description="Helical" evidence="1">
    <location>
        <begin position="196"/>
        <end position="219"/>
    </location>
</feature>
<feature type="transmembrane region" description="Helical" evidence="1">
    <location>
        <begin position="86"/>
        <end position="106"/>
    </location>
</feature>
<comment type="caution">
    <text evidence="2">The sequence shown here is derived from an EMBL/GenBank/DDBJ whole genome shotgun (WGS) entry which is preliminary data.</text>
</comment>
<feature type="transmembrane region" description="Helical" evidence="1">
    <location>
        <begin position="127"/>
        <end position="152"/>
    </location>
</feature>
<feature type="transmembrane region" description="Helical" evidence="1">
    <location>
        <begin position="25"/>
        <end position="49"/>
    </location>
</feature>
<feature type="transmembrane region" description="Helical" evidence="1">
    <location>
        <begin position="332"/>
        <end position="353"/>
    </location>
</feature>
<name>A0A2A9CP15_9ACTN</name>
<evidence type="ECO:0000313" key="2">
    <source>
        <dbReference type="EMBL" id="PFG15825.1"/>
    </source>
</evidence>
<sequence length="407" mass="40638">MQLQVDSARTIRIPHLEGDQPLLPWPVAAIGGGLLAALAGCLVVAGIVFVGWLSAIAIPVADMLTFAGRGWLLVNGGRLELGAGEITLVPLTLSLGVAALVGWIGAFGYRQARLSSAVEPAPARRSLLILATAAQVALGYTAFTTGVAWGVGELTDGWAGLVGAAGLSLGAALIGAVTADGYLLAAPWPGWLRAGLRGAGAGVLALVLLAATVLLIAVIQGGGRIQSLEDSIGFDTGGVVVWGALLVGYLPNLLGWALSWVIGGGFSVGSQTLVSLWTTQLGMVPAVPILGVLPGDGPADPWLLSWLAAGVLVGLIAGLVGARSVIGGPASAVAAAGCAGVFAGAVFVIWLWLSGGGLGVLRMAELGPRLLDSALIGVPLLVLSALLSGAVVAVVRQLSDRRASAAS</sequence>
<dbReference type="RefSeq" id="WP_098459424.1">
    <property type="nucleotide sequence ID" value="NZ_PDJC01000001.1"/>
</dbReference>
<dbReference type="Pfam" id="PF19877">
    <property type="entry name" value="DUF6350"/>
    <property type="match status" value="1"/>
</dbReference>
<evidence type="ECO:0000256" key="1">
    <source>
        <dbReference type="SAM" id="Phobius"/>
    </source>
</evidence>
<feature type="transmembrane region" description="Helical" evidence="1">
    <location>
        <begin position="274"/>
        <end position="295"/>
    </location>
</feature>
<protein>
    <submittedName>
        <fullName evidence="2">Uncharacterized protein</fullName>
    </submittedName>
</protein>
<feature type="transmembrane region" description="Helical" evidence="1">
    <location>
        <begin position="158"/>
        <end position="184"/>
    </location>
</feature>
<dbReference type="AlphaFoldDB" id="A0A2A9CP15"/>
<keyword evidence="3" id="KW-1185">Reference proteome</keyword>